<dbReference type="STRING" id="274537.BIU88_03800"/>
<name>A0A1D8D4J8_CHLLM</name>
<keyword evidence="3" id="KW-1185">Reference proteome</keyword>
<evidence type="ECO:0000313" key="2">
    <source>
        <dbReference type="EMBL" id="AOS83344.1"/>
    </source>
</evidence>
<gene>
    <name evidence="2" type="ORF">BIU88_03800</name>
</gene>
<dbReference type="OrthoDB" id="8245343at2"/>
<evidence type="ECO:0000313" key="3">
    <source>
        <dbReference type="Proteomes" id="UP000095185"/>
    </source>
</evidence>
<dbReference type="RefSeq" id="WP_069809066.1">
    <property type="nucleotide sequence ID" value="NZ_CP017305.1"/>
</dbReference>
<proteinExistence type="predicted"/>
<dbReference type="Proteomes" id="UP000095185">
    <property type="component" value="Chromosome"/>
</dbReference>
<dbReference type="AlphaFoldDB" id="A0A1D8D4J8"/>
<feature type="chain" id="PRO_5009106584" evidence="1">
    <location>
        <begin position="22"/>
        <end position="115"/>
    </location>
</feature>
<keyword evidence="1" id="KW-0732">Signal</keyword>
<sequence>MKWIKSILFSVLFLLPSVAFADLTGTWSCNDGGKYYVRQIGKEVFWYGERSVTNPSWSNVANGTVDGNNIILRWADVPKGSIMGEGILILNMINPNKFQAITKTGGFGGSIWTRP</sequence>
<dbReference type="EMBL" id="CP017305">
    <property type="protein sequence ID" value="AOS83344.1"/>
    <property type="molecule type" value="Genomic_DNA"/>
</dbReference>
<organism evidence="2 3">
    <name type="scientific">Chlorobaculum limnaeum</name>
    <dbReference type="NCBI Taxonomy" id="274537"/>
    <lineage>
        <taxon>Bacteria</taxon>
        <taxon>Pseudomonadati</taxon>
        <taxon>Chlorobiota</taxon>
        <taxon>Chlorobiia</taxon>
        <taxon>Chlorobiales</taxon>
        <taxon>Chlorobiaceae</taxon>
        <taxon>Chlorobaculum</taxon>
    </lineage>
</organism>
<reference evidence="2" key="1">
    <citation type="submission" date="2016-09" db="EMBL/GenBank/DDBJ databases">
        <title>Genome sequence of Chlorobaculum limnaeum.</title>
        <authorList>
            <person name="Liu Z."/>
            <person name="Tank M."/>
            <person name="Bryant D.A."/>
        </authorList>
    </citation>
    <scope>NUCLEOTIDE SEQUENCE [LARGE SCALE GENOMIC DNA]</scope>
    <source>
        <strain evidence="2">DSM 1677</strain>
    </source>
</reference>
<evidence type="ECO:0000256" key="1">
    <source>
        <dbReference type="SAM" id="SignalP"/>
    </source>
</evidence>
<feature type="signal peptide" evidence="1">
    <location>
        <begin position="1"/>
        <end position="21"/>
    </location>
</feature>
<accession>A0A1D8D4J8</accession>
<protein>
    <submittedName>
        <fullName evidence="2">Uncharacterized protein</fullName>
    </submittedName>
</protein>
<dbReference type="KEGG" id="clz:BIU88_03800"/>